<feature type="domain" description="TonB-dependent receptor-like beta-barrel" evidence="14">
    <location>
        <begin position="395"/>
        <end position="730"/>
    </location>
</feature>
<evidence type="ECO:0000256" key="9">
    <source>
        <dbReference type="ARBA" id="ARBA00023237"/>
    </source>
</evidence>
<evidence type="ECO:0000256" key="12">
    <source>
        <dbReference type="SAM" id="MobiDB-lite"/>
    </source>
</evidence>
<dbReference type="GO" id="GO:0015344">
    <property type="term" value="F:siderophore uptake transmembrane transporter activity"/>
    <property type="evidence" value="ECO:0007669"/>
    <property type="project" value="TreeGrafter"/>
</dbReference>
<protein>
    <recommendedName>
        <fullName evidence="18">TonB-dependent receptor</fullName>
    </recommendedName>
</protein>
<dbReference type="Gene3D" id="2.60.40.1120">
    <property type="entry name" value="Carboxypeptidase-like, regulatory domain"/>
    <property type="match status" value="1"/>
</dbReference>
<sequence>MRRTAVCILIGFAWLFLALGPAERAWAQGHQPGTDPGPGFVRGTVIDAQGTPLAGVNVTVRAGKDGTSTDSTGAFQLLLPTGTYRLVFTRVGYEPAARDVEISSGRTATLDVALSLSPYTLNEIVVEERTSAPSRTATTVQRIEPAAIRGQDAAAVSDLGLLIPGTHVQTNSRGQTLLYFRNAGDRQTAQFFDGALLNVPWDNRVDVSLIPAGVVESITVAKGTVPVRYGPNTIGGAVNVQSRMLDVPGDRVELQSQIGTAGLRRGMATYLRRSGPWDVTAAVQHASHGDQPVPDEADLPFSQPDADRRVNTDRTLTSAFVRGSYRFDGKAQVGVSALHVDASQGVAPESHVDPAEARVRYWRYPTWKKSMLMASGRAPLGEQIVLRGALWGSRFEQDIYQYQSVAYDALTETQNDRDWTGGTRLLLTRQGETGSLTAFGTFLRTQHRQAIVPYGPQGAEADSVEIFGQRLYNVGLEGDLELTDLLTASGGISWDGTATPTTGPFPARGAFSAVNATLGLTATWSTGWTVRTTAGRKTRFPTMRELFGAALGKFVPNPNLSPVTAWIAEAGVQRQTGRVQGGATLFLSRTTDAIDQRTFQSGPNAGREQRINLGGSRVVGVEVTGAVRPVDALTLDGHLTWSRPRGLPDGGDAQKLDEKPAWVGTGTATWTPGKLTFTGQLHHTGGTYARTEANTFTRLPRAWIVDLRAAYDLSIGAAWSSELFIRVDNLTDDATYLQLGLPGPGRQTRAGLSVTL</sequence>
<feature type="domain" description="TonB-dependent receptor plug" evidence="15">
    <location>
        <begin position="135"/>
        <end position="237"/>
    </location>
</feature>
<dbReference type="InterPro" id="IPR000531">
    <property type="entry name" value="Beta-barrel_TonB"/>
</dbReference>
<dbReference type="InterPro" id="IPR012910">
    <property type="entry name" value="Plug_dom"/>
</dbReference>
<evidence type="ECO:0000256" key="2">
    <source>
        <dbReference type="ARBA" id="ARBA00022448"/>
    </source>
</evidence>
<feature type="signal peptide" evidence="13">
    <location>
        <begin position="1"/>
        <end position="27"/>
    </location>
</feature>
<feature type="region of interest" description="Disordered" evidence="12">
    <location>
        <begin position="288"/>
        <end position="308"/>
    </location>
</feature>
<evidence type="ECO:0000256" key="13">
    <source>
        <dbReference type="SAM" id="SignalP"/>
    </source>
</evidence>
<dbReference type="Gene3D" id="2.40.170.20">
    <property type="entry name" value="TonB-dependent receptor, beta-barrel domain"/>
    <property type="match status" value="1"/>
</dbReference>
<evidence type="ECO:0000256" key="3">
    <source>
        <dbReference type="ARBA" id="ARBA00022452"/>
    </source>
</evidence>
<feature type="chain" id="PRO_5013038137" description="TonB-dependent receptor" evidence="13">
    <location>
        <begin position="28"/>
        <end position="756"/>
    </location>
</feature>
<dbReference type="EMBL" id="PDEQ01000001">
    <property type="protein sequence ID" value="PEN14800.1"/>
    <property type="molecule type" value="Genomic_DNA"/>
</dbReference>
<evidence type="ECO:0000256" key="7">
    <source>
        <dbReference type="ARBA" id="ARBA00023136"/>
    </source>
</evidence>
<evidence type="ECO:0000256" key="10">
    <source>
        <dbReference type="PROSITE-ProRule" id="PRU01360"/>
    </source>
</evidence>
<evidence type="ECO:0000256" key="4">
    <source>
        <dbReference type="ARBA" id="ARBA00022692"/>
    </source>
</evidence>
<dbReference type="SUPFAM" id="SSF56935">
    <property type="entry name" value="Porins"/>
    <property type="match status" value="1"/>
</dbReference>
<evidence type="ECO:0000256" key="11">
    <source>
        <dbReference type="RuleBase" id="RU003357"/>
    </source>
</evidence>
<dbReference type="InterPro" id="IPR039426">
    <property type="entry name" value="TonB-dep_rcpt-like"/>
</dbReference>
<keyword evidence="4 10" id="KW-0812">Transmembrane</keyword>
<name>A0A2A8D1P1_9BACT</name>
<dbReference type="PANTHER" id="PTHR30069">
    <property type="entry name" value="TONB-DEPENDENT OUTER MEMBRANE RECEPTOR"/>
    <property type="match status" value="1"/>
</dbReference>
<dbReference type="GO" id="GO:0009279">
    <property type="term" value="C:cell outer membrane"/>
    <property type="evidence" value="ECO:0007669"/>
    <property type="project" value="UniProtKB-SubCell"/>
</dbReference>
<evidence type="ECO:0000256" key="1">
    <source>
        <dbReference type="ARBA" id="ARBA00004571"/>
    </source>
</evidence>
<dbReference type="RefSeq" id="WP_098073695.1">
    <property type="nucleotide sequence ID" value="NZ_PDEQ01000001.1"/>
</dbReference>
<evidence type="ECO:0008006" key="18">
    <source>
        <dbReference type="Google" id="ProtNLM"/>
    </source>
</evidence>
<dbReference type="InterPro" id="IPR008969">
    <property type="entry name" value="CarboxyPept-like_regulatory"/>
</dbReference>
<dbReference type="InterPro" id="IPR037066">
    <property type="entry name" value="Plug_dom_sf"/>
</dbReference>
<evidence type="ECO:0000313" key="16">
    <source>
        <dbReference type="EMBL" id="PEN14800.1"/>
    </source>
</evidence>
<keyword evidence="7 10" id="KW-0472">Membrane</keyword>
<evidence type="ECO:0000313" key="17">
    <source>
        <dbReference type="Proteomes" id="UP000220102"/>
    </source>
</evidence>
<keyword evidence="3 10" id="KW-1134">Transmembrane beta strand</keyword>
<reference evidence="16 17" key="1">
    <citation type="submission" date="2017-10" db="EMBL/GenBank/DDBJ databases">
        <title>Draft genome of Longibacter Salinarum.</title>
        <authorList>
            <person name="Goh K.M."/>
            <person name="Shamsir M.S."/>
            <person name="Lim S.W."/>
        </authorList>
    </citation>
    <scope>NUCLEOTIDE SEQUENCE [LARGE SCALE GENOMIC DNA]</scope>
    <source>
        <strain evidence="16 17">KCTC 52045</strain>
    </source>
</reference>
<dbReference type="SUPFAM" id="SSF49464">
    <property type="entry name" value="Carboxypeptidase regulatory domain-like"/>
    <property type="match status" value="1"/>
</dbReference>
<keyword evidence="9 10" id="KW-0998">Cell outer membrane</keyword>
<keyword evidence="2 10" id="KW-0813">Transport</keyword>
<organism evidence="16 17">
    <name type="scientific">Longibacter salinarum</name>
    <dbReference type="NCBI Taxonomy" id="1850348"/>
    <lineage>
        <taxon>Bacteria</taxon>
        <taxon>Pseudomonadati</taxon>
        <taxon>Rhodothermota</taxon>
        <taxon>Rhodothermia</taxon>
        <taxon>Rhodothermales</taxon>
        <taxon>Salisaetaceae</taxon>
        <taxon>Longibacter</taxon>
    </lineage>
</organism>
<keyword evidence="5 13" id="KW-0732">Signal</keyword>
<dbReference type="Pfam" id="PF00593">
    <property type="entry name" value="TonB_dep_Rec_b-barrel"/>
    <property type="match status" value="1"/>
</dbReference>
<dbReference type="Pfam" id="PF07715">
    <property type="entry name" value="Plug"/>
    <property type="match status" value="1"/>
</dbReference>
<evidence type="ECO:0000256" key="6">
    <source>
        <dbReference type="ARBA" id="ARBA00023077"/>
    </source>
</evidence>
<dbReference type="Pfam" id="PF13620">
    <property type="entry name" value="CarboxypepD_reg"/>
    <property type="match status" value="1"/>
</dbReference>
<dbReference type="GO" id="GO:0044718">
    <property type="term" value="P:siderophore transmembrane transport"/>
    <property type="evidence" value="ECO:0007669"/>
    <property type="project" value="TreeGrafter"/>
</dbReference>
<dbReference type="PANTHER" id="PTHR30069:SF29">
    <property type="entry name" value="HEMOGLOBIN AND HEMOGLOBIN-HAPTOGLOBIN-BINDING PROTEIN 1-RELATED"/>
    <property type="match status" value="1"/>
</dbReference>
<evidence type="ECO:0000256" key="8">
    <source>
        <dbReference type="ARBA" id="ARBA00023170"/>
    </source>
</evidence>
<keyword evidence="6 11" id="KW-0798">TonB box</keyword>
<gene>
    <name evidence="16" type="ORF">CRI94_00450</name>
</gene>
<dbReference type="AlphaFoldDB" id="A0A2A8D1P1"/>
<dbReference type="InterPro" id="IPR036942">
    <property type="entry name" value="Beta-barrel_TonB_sf"/>
</dbReference>
<proteinExistence type="inferred from homology"/>
<keyword evidence="17" id="KW-1185">Reference proteome</keyword>
<accession>A0A2A8D1P1</accession>
<evidence type="ECO:0000259" key="15">
    <source>
        <dbReference type="Pfam" id="PF07715"/>
    </source>
</evidence>
<comment type="similarity">
    <text evidence="10 11">Belongs to the TonB-dependent receptor family.</text>
</comment>
<dbReference type="OrthoDB" id="9758472at2"/>
<evidence type="ECO:0000256" key="5">
    <source>
        <dbReference type="ARBA" id="ARBA00022729"/>
    </source>
</evidence>
<comment type="subcellular location">
    <subcellularLocation>
        <location evidence="1 10">Cell outer membrane</location>
        <topology evidence="1 10">Multi-pass membrane protein</topology>
    </subcellularLocation>
</comment>
<comment type="caution">
    <text evidence="16">The sequence shown here is derived from an EMBL/GenBank/DDBJ whole genome shotgun (WGS) entry which is preliminary data.</text>
</comment>
<dbReference type="Proteomes" id="UP000220102">
    <property type="component" value="Unassembled WGS sequence"/>
</dbReference>
<evidence type="ECO:0000259" key="14">
    <source>
        <dbReference type="Pfam" id="PF00593"/>
    </source>
</evidence>
<dbReference type="PROSITE" id="PS52016">
    <property type="entry name" value="TONB_DEPENDENT_REC_3"/>
    <property type="match status" value="1"/>
</dbReference>
<dbReference type="Gene3D" id="2.170.130.10">
    <property type="entry name" value="TonB-dependent receptor, plug domain"/>
    <property type="match status" value="1"/>
</dbReference>
<keyword evidence="8" id="KW-0675">Receptor</keyword>